<dbReference type="GeneID" id="86956189"/>
<keyword evidence="3" id="KW-1185">Reference proteome</keyword>
<evidence type="ECO:0000256" key="1">
    <source>
        <dbReference type="SAM" id="Phobius"/>
    </source>
</evidence>
<gene>
    <name evidence="2" type="ORF">Scinn_55270</name>
</gene>
<feature type="transmembrane region" description="Helical" evidence="1">
    <location>
        <begin position="203"/>
        <end position="221"/>
    </location>
</feature>
<reference evidence="3" key="1">
    <citation type="submission" date="2020-09" db="EMBL/GenBank/DDBJ databases">
        <title>Whole genome shotgun sequence of Streptomyces cinnamonensis NBRC 15873.</title>
        <authorList>
            <person name="Komaki H."/>
            <person name="Tamura T."/>
        </authorList>
    </citation>
    <scope>NUCLEOTIDE SEQUENCE [LARGE SCALE GENOMIC DNA]</scope>
    <source>
        <strain evidence="3">NBRC 15873</strain>
    </source>
</reference>
<keyword evidence="1" id="KW-0812">Transmembrane</keyword>
<feature type="transmembrane region" description="Helical" evidence="1">
    <location>
        <begin position="115"/>
        <end position="136"/>
    </location>
</feature>
<evidence type="ECO:0008006" key="4">
    <source>
        <dbReference type="Google" id="ProtNLM"/>
    </source>
</evidence>
<feature type="transmembrane region" description="Helical" evidence="1">
    <location>
        <begin position="175"/>
        <end position="197"/>
    </location>
</feature>
<dbReference type="RefSeq" id="WP_053612166.1">
    <property type="nucleotide sequence ID" value="NZ_BMRU01000050.1"/>
</dbReference>
<evidence type="ECO:0000313" key="2">
    <source>
        <dbReference type="EMBL" id="GHI16064.1"/>
    </source>
</evidence>
<evidence type="ECO:0000313" key="3">
    <source>
        <dbReference type="Proteomes" id="UP000660554"/>
    </source>
</evidence>
<sequence>MKSGRGWGLAGWTAGIPVVLVALPMAARGRLPDPLATHWGGPSGTPDGASSFGGAVAFPTGVWAVLVLGVVVFAAARARAATALLPAGVALAGAQAAIVRANLDREDWRQAELPTAWVAVAVCAAAVLAALAGMLIDRRAPGRARGGGGPADRGPVMDVPAGERLVWLARTSNPWLGLTAGVLGAAAAVGAVLGVGGLVAGPAWLAAALALGLAALAVLACSSVRARVTGEGLEVAFGPLGWPVRRWPAAAVESARVEDRRPAQVGGWGYRLGGLGTTVMLRAGECLVVRAGGRDFAVSVDDAARGAALLNSLARCGGGGGGVERR</sequence>
<organism evidence="2 3">
    <name type="scientific">Streptomyces virginiae</name>
    <name type="common">Streptomyces cinnamonensis</name>
    <dbReference type="NCBI Taxonomy" id="1961"/>
    <lineage>
        <taxon>Bacteria</taxon>
        <taxon>Bacillati</taxon>
        <taxon>Actinomycetota</taxon>
        <taxon>Actinomycetes</taxon>
        <taxon>Kitasatosporales</taxon>
        <taxon>Streptomycetaceae</taxon>
        <taxon>Streptomyces</taxon>
    </lineage>
</organism>
<keyword evidence="1" id="KW-0472">Membrane</keyword>
<feature type="transmembrane region" description="Helical" evidence="1">
    <location>
        <begin position="52"/>
        <end position="76"/>
    </location>
</feature>
<protein>
    <recommendedName>
        <fullName evidence="4">DUF1648 domain-containing protein</fullName>
    </recommendedName>
</protein>
<keyword evidence="1" id="KW-1133">Transmembrane helix</keyword>
<accession>A0ABQ3NTG3</accession>
<feature type="transmembrane region" description="Helical" evidence="1">
    <location>
        <begin position="83"/>
        <end position="103"/>
    </location>
</feature>
<comment type="caution">
    <text evidence="2">The sequence shown here is derived from an EMBL/GenBank/DDBJ whole genome shotgun (WGS) entry which is preliminary data.</text>
</comment>
<name>A0ABQ3NTG3_STRVG</name>
<proteinExistence type="predicted"/>
<dbReference type="Proteomes" id="UP000660554">
    <property type="component" value="Unassembled WGS sequence"/>
</dbReference>
<dbReference type="EMBL" id="BNDV01000012">
    <property type="protein sequence ID" value="GHI16064.1"/>
    <property type="molecule type" value="Genomic_DNA"/>
</dbReference>